<sequence length="682" mass="73126">MSTDPLVVFTPSGKRGHFPVGTPILTAARQLGVDLDSVCGGRGICSKCQITPSYGEFPKHGVTVKEDALSEWNKVEQRYDDKRGLTPGRRLGCQATVQGDIVIDVPPESQVHRQVVRKRAEARDITLNPTTRLCYVEVQEPDMHDPSGDLERLRDALRDQWQVEGFEIALPIISKMQPVLRKGGWTVTCLLHEAPGRPTRLLDLYPGLHENSIYGLAIDLGSTTIAAHLCDLATGEVVASSGLMNPQIRFGEDLMSRVSYAMMNAGGDQEMTRAVRDGMNELFRNIVTDAQIEAHQVVDAVFVCNPVMHHLFLGIDPFELGQAPFALATANSMNLAASELDLNSIHPSAQIYLLPCIAGHVGADAAAVALSEAPDKSQDLVLVVDVGTNAEILLGNTDKVLACSSPTGPAFEGAQISSGQRAAPGAIERVQIDPVTKEPRFRVIGSDLWSDEDGFAEAIATTGISGICGSGIIEMVAEMRMAGIVDGPGLIGNPEQTGTERCFLDGRTYSYKVWDGSADGGPVITVTNRDIREIQMAKAALYSGARLLMDKFGVDTVDRIVLAGAFGAHISPKHAMVLGMIPDCELDKVTSAGNAAGTGARIALLNSKARTEIEETVRAIHKIETAIEPRFQEHFVNASAIPNSAEPFPILATEVTLPDVNFNTGADAAAASGGGRRRRRRS</sequence>
<protein>
    <submittedName>
        <fullName evidence="2">Na(+)-translocating NADH-quinone reductase subunit F</fullName>
    </submittedName>
</protein>
<dbReference type="InterPro" id="IPR012675">
    <property type="entry name" value="Beta-grasp_dom_sf"/>
</dbReference>
<dbReference type="InterPro" id="IPR052911">
    <property type="entry name" value="Corrinoid_activation_enz"/>
</dbReference>
<organism evidence="2 3">
    <name type="scientific">Falsiruegeria litorea R37</name>
    <dbReference type="NCBI Taxonomy" id="1200284"/>
    <lineage>
        <taxon>Bacteria</taxon>
        <taxon>Pseudomonadati</taxon>
        <taxon>Pseudomonadota</taxon>
        <taxon>Alphaproteobacteria</taxon>
        <taxon>Rhodobacterales</taxon>
        <taxon>Roseobacteraceae</taxon>
        <taxon>Falsiruegeria</taxon>
    </lineage>
</organism>
<name>A0A1Y5SFU7_9RHOB</name>
<dbReference type="Gene3D" id="3.10.20.880">
    <property type="match status" value="1"/>
</dbReference>
<dbReference type="InterPro" id="IPR041414">
    <property type="entry name" value="Raco-like_middle"/>
</dbReference>
<dbReference type="InterPro" id="IPR001041">
    <property type="entry name" value="2Fe-2S_ferredoxin-type"/>
</dbReference>
<dbReference type="Pfam" id="PF17651">
    <property type="entry name" value="Raco_middle"/>
    <property type="match status" value="1"/>
</dbReference>
<evidence type="ECO:0000313" key="2">
    <source>
        <dbReference type="EMBL" id="SLN38616.1"/>
    </source>
</evidence>
<dbReference type="RefSeq" id="WP_085795483.1">
    <property type="nucleotide sequence ID" value="NZ_FWFO01000001.1"/>
</dbReference>
<evidence type="ECO:0000259" key="1">
    <source>
        <dbReference type="PROSITE" id="PS51085"/>
    </source>
</evidence>
<proteinExistence type="predicted"/>
<reference evidence="2 3" key="1">
    <citation type="submission" date="2017-03" db="EMBL/GenBank/DDBJ databases">
        <authorList>
            <person name="Afonso C.L."/>
            <person name="Miller P.J."/>
            <person name="Scott M.A."/>
            <person name="Spackman E."/>
            <person name="Goraichik I."/>
            <person name="Dimitrov K.M."/>
            <person name="Suarez D.L."/>
            <person name="Swayne D.E."/>
        </authorList>
    </citation>
    <scope>NUCLEOTIDE SEQUENCE [LARGE SCALE GENOMIC DNA]</scope>
    <source>
        <strain evidence="2 3">CECT 7639</strain>
    </source>
</reference>
<dbReference type="Gene3D" id="3.10.20.30">
    <property type="match status" value="1"/>
</dbReference>
<dbReference type="Gene3D" id="3.30.420.480">
    <property type="entry name" value="Domain of unknown function (DUF4445)"/>
    <property type="match status" value="1"/>
</dbReference>
<dbReference type="Proteomes" id="UP000193077">
    <property type="component" value="Unassembled WGS sequence"/>
</dbReference>
<evidence type="ECO:0000313" key="3">
    <source>
        <dbReference type="Proteomes" id="UP000193077"/>
    </source>
</evidence>
<dbReference type="Pfam" id="PF17650">
    <property type="entry name" value="RACo_linker"/>
    <property type="match status" value="1"/>
</dbReference>
<dbReference type="CDD" id="cd00207">
    <property type="entry name" value="fer2"/>
    <property type="match status" value="1"/>
</dbReference>
<dbReference type="InterPro" id="IPR027980">
    <property type="entry name" value="RACo_C"/>
</dbReference>
<keyword evidence="3" id="KW-1185">Reference proteome</keyword>
<dbReference type="GO" id="GO:0051536">
    <property type="term" value="F:iron-sulfur cluster binding"/>
    <property type="evidence" value="ECO:0007669"/>
    <property type="project" value="InterPro"/>
</dbReference>
<gene>
    <name evidence="2" type="ORF">TRL7639_01949</name>
</gene>
<dbReference type="InterPro" id="IPR040506">
    <property type="entry name" value="RACo_linker"/>
</dbReference>
<dbReference type="AlphaFoldDB" id="A0A1Y5SFU7"/>
<dbReference type="OrthoDB" id="9810588at2"/>
<dbReference type="SUPFAM" id="SSF54292">
    <property type="entry name" value="2Fe-2S ferredoxin-like"/>
    <property type="match status" value="1"/>
</dbReference>
<dbReference type="Pfam" id="PF14574">
    <property type="entry name" value="RACo_C_ter"/>
    <property type="match status" value="1"/>
</dbReference>
<feature type="domain" description="2Fe-2S ferredoxin-type" evidence="1">
    <location>
        <begin position="5"/>
        <end position="109"/>
    </location>
</feature>
<dbReference type="PROSITE" id="PS51085">
    <property type="entry name" value="2FE2S_FER_2"/>
    <property type="match status" value="1"/>
</dbReference>
<accession>A0A1Y5SFU7</accession>
<dbReference type="EMBL" id="FWFO01000001">
    <property type="protein sequence ID" value="SLN38616.1"/>
    <property type="molecule type" value="Genomic_DNA"/>
</dbReference>
<dbReference type="InterPro" id="IPR042259">
    <property type="entry name" value="Raco-like_middle_sf"/>
</dbReference>
<dbReference type="PANTHER" id="PTHR42895">
    <property type="entry name" value="IRON-SULFUR CLUSTER-BINDING PROTEIN-RELATED"/>
    <property type="match status" value="1"/>
</dbReference>
<dbReference type="PANTHER" id="PTHR42895:SF2">
    <property type="entry name" value="IRON-SULFUR CLUSTER PROTEIN"/>
    <property type="match status" value="1"/>
</dbReference>
<dbReference type="InterPro" id="IPR036010">
    <property type="entry name" value="2Fe-2S_ferredoxin-like_sf"/>
</dbReference>
<dbReference type="SUPFAM" id="SSF53067">
    <property type="entry name" value="Actin-like ATPase domain"/>
    <property type="match status" value="1"/>
</dbReference>
<dbReference type="InterPro" id="IPR043129">
    <property type="entry name" value="ATPase_NBD"/>
</dbReference>